<name>A0AC60QAK1_IXOPE</name>
<dbReference type="Proteomes" id="UP000805193">
    <property type="component" value="Unassembled WGS sequence"/>
</dbReference>
<sequence>MQPREPSGQLAATVAQPQAAFYHMGAAIREFCFLQVESQLQLFGVTSHGRKYHHVVSSGSPTAAIEVYDILTNSFLRLPYEQLKSALLQCTKVSERSHMILATVTALGLTGHATLSDAEMAVTTSSVANIAVVLQQPTFLDSVLTTNSQPPLVNFEQFWQRLKDNVVAATESRVFDLSSGTRLKRAIIEPFRGLLQPPPFLYQRLSLPSPLLMAGKQAGRPL</sequence>
<reference evidence="1 2" key="1">
    <citation type="journal article" date="2020" name="Cell">
        <title>Large-Scale Comparative Analyses of Tick Genomes Elucidate Their Genetic Diversity and Vector Capacities.</title>
        <authorList>
            <consortium name="Tick Genome and Microbiome Consortium (TIGMIC)"/>
            <person name="Jia N."/>
            <person name="Wang J."/>
            <person name="Shi W."/>
            <person name="Du L."/>
            <person name="Sun Y."/>
            <person name="Zhan W."/>
            <person name="Jiang J.F."/>
            <person name="Wang Q."/>
            <person name="Zhang B."/>
            <person name="Ji P."/>
            <person name="Bell-Sakyi L."/>
            <person name="Cui X.M."/>
            <person name="Yuan T.T."/>
            <person name="Jiang B.G."/>
            <person name="Yang W.F."/>
            <person name="Lam T.T."/>
            <person name="Chang Q.C."/>
            <person name="Ding S.J."/>
            <person name="Wang X.J."/>
            <person name="Zhu J.G."/>
            <person name="Ruan X.D."/>
            <person name="Zhao L."/>
            <person name="Wei J.T."/>
            <person name="Ye R.Z."/>
            <person name="Que T.C."/>
            <person name="Du C.H."/>
            <person name="Zhou Y.H."/>
            <person name="Cheng J.X."/>
            <person name="Dai P.F."/>
            <person name="Guo W.B."/>
            <person name="Han X.H."/>
            <person name="Huang E.J."/>
            <person name="Li L.F."/>
            <person name="Wei W."/>
            <person name="Gao Y.C."/>
            <person name="Liu J.Z."/>
            <person name="Shao H.Z."/>
            <person name="Wang X."/>
            <person name="Wang C.C."/>
            <person name="Yang T.C."/>
            <person name="Huo Q.B."/>
            <person name="Li W."/>
            <person name="Chen H.Y."/>
            <person name="Chen S.E."/>
            <person name="Zhou L.G."/>
            <person name="Ni X.B."/>
            <person name="Tian J.H."/>
            <person name="Sheng Y."/>
            <person name="Liu T."/>
            <person name="Pan Y.S."/>
            <person name="Xia L.Y."/>
            <person name="Li J."/>
            <person name="Zhao F."/>
            <person name="Cao W.C."/>
        </authorList>
    </citation>
    <scope>NUCLEOTIDE SEQUENCE [LARGE SCALE GENOMIC DNA]</scope>
    <source>
        <strain evidence="1">Iper-2018</strain>
    </source>
</reference>
<organism evidence="1 2">
    <name type="scientific">Ixodes persulcatus</name>
    <name type="common">Taiga tick</name>
    <dbReference type="NCBI Taxonomy" id="34615"/>
    <lineage>
        <taxon>Eukaryota</taxon>
        <taxon>Metazoa</taxon>
        <taxon>Ecdysozoa</taxon>
        <taxon>Arthropoda</taxon>
        <taxon>Chelicerata</taxon>
        <taxon>Arachnida</taxon>
        <taxon>Acari</taxon>
        <taxon>Parasitiformes</taxon>
        <taxon>Ixodida</taxon>
        <taxon>Ixodoidea</taxon>
        <taxon>Ixodidae</taxon>
        <taxon>Ixodinae</taxon>
        <taxon>Ixodes</taxon>
    </lineage>
</organism>
<evidence type="ECO:0000313" key="1">
    <source>
        <dbReference type="EMBL" id="KAG0430114.1"/>
    </source>
</evidence>
<keyword evidence="2" id="KW-1185">Reference proteome</keyword>
<gene>
    <name evidence="1" type="ORF">HPB47_022994</name>
</gene>
<proteinExistence type="predicted"/>
<evidence type="ECO:0000313" key="2">
    <source>
        <dbReference type="Proteomes" id="UP000805193"/>
    </source>
</evidence>
<dbReference type="EMBL" id="JABSTQ010009352">
    <property type="protein sequence ID" value="KAG0430114.1"/>
    <property type="molecule type" value="Genomic_DNA"/>
</dbReference>
<protein>
    <submittedName>
        <fullName evidence="1">Uncharacterized protein</fullName>
    </submittedName>
</protein>
<accession>A0AC60QAK1</accession>
<comment type="caution">
    <text evidence="1">The sequence shown here is derived from an EMBL/GenBank/DDBJ whole genome shotgun (WGS) entry which is preliminary data.</text>
</comment>